<evidence type="ECO:0000313" key="2">
    <source>
        <dbReference type="Proteomes" id="UP000029839"/>
    </source>
</evidence>
<dbReference type="OrthoDB" id="5243870at2"/>
<evidence type="ECO:0000313" key="1">
    <source>
        <dbReference type="EMBL" id="KGM09060.1"/>
    </source>
</evidence>
<dbReference type="Proteomes" id="UP000029839">
    <property type="component" value="Unassembled WGS sequence"/>
</dbReference>
<proteinExistence type="predicted"/>
<accession>A0A0A0BMC1</accession>
<name>A0A0A0BMC1_9CELL</name>
<reference evidence="1 2" key="2">
    <citation type="journal article" date="2015" name="Stand. Genomic Sci.">
        <title>Draft genome sequence of Cellulomonas carbonis T26(T) and comparative analysis of six Cellulomonas genomes.</title>
        <authorList>
            <person name="Zhuang W."/>
            <person name="Zhang S."/>
            <person name="Xia X."/>
            <person name="Wang G."/>
        </authorList>
    </citation>
    <scope>NUCLEOTIDE SEQUENCE [LARGE SCALE GENOMIC DNA]</scope>
    <source>
        <strain evidence="1 2">T26</strain>
    </source>
</reference>
<gene>
    <name evidence="1" type="ORF">N868_03285</name>
</gene>
<reference evidence="1 2" key="1">
    <citation type="submission" date="2013-08" db="EMBL/GenBank/DDBJ databases">
        <title>Genome sequencing of Cellulomonas carbonis T26.</title>
        <authorList>
            <person name="Chen F."/>
            <person name="Li Y."/>
            <person name="Wang G."/>
        </authorList>
    </citation>
    <scope>NUCLEOTIDE SEQUENCE [LARGE SCALE GENOMIC DNA]</scope>
    <source>
        <strain evidence="1 2">T26</strain>
    </source>
</reference>
<comment type="caution">
    <text evidence="1">The sequence shown here is derived from an EMBL/GenBank/DDBJ whole genome shotgun (WGS) entry which is preliminary data.</text>
</comment>
<sequence length="259" mass="26698">MLIALAGAKGAPGVTTTARVLAAVWPRPVVLADCDLAGGDLALLGRTPDGGVLDPDTGLLSLAAEARRGVPVADLDDHLQQVEGGLDVLCGVAGPEQVTGIGPVMPAVATALARQPGRDVVVDCGRVAPGSAVVPVLAAADVVLFAVRPRLEAYGHLRERLRWMAGVRDAHGRGPALGVVVVTTAPDHRSTKDLAQLLAHSGVEADVLGRVAEDSRAADVVAGRLQRGIAHSLLVRSVRELVEPLHHLAARRVGEPATY</sequence>
<keyword evidence="2" id="KW-1185">Reference proteome</keyword>
<dbReference type="SUPFAM" id="SSF52540">
    <property type="entry name" value="P-loop containing nucleoside triphosphate hydrolases"/>
    <property type="match status" value="1"/>
</dbReference>
<dbReference type="RefSeq" id="WP_052426509.1">
    <property type="nucleotide sequence ID" value="NZ_AXCY01000125.1"/>
</dbReference>
<protein>
    <submittedName>
        <fullName evidence="1">Uncharacterized protein</fullName>
    </submittedName>
</protein>
<dbReference type="AlphaFoldDB" id="A0A0A0BMC1"/>
<organism evidence="1 2">
    <name type="scientific">Cellulomonas carbonis T26</name>
    <dbReference type="NCBI Taxonomy" id="947969"/>
    <lineage>
        <taxon>Bacteria</taxon>
        <taxon>Bacillati</taxon>
        <taxon>Actinomycetota</taxon>
        <taxon>Actinomycetes</taxon>
        <taxon>Micrococcales</taxon>
        <taxon>Cellulomonadaceae</taxon>
        <taxon>Cellulomonas</taxon>
    </lineage>
</organism>
<dbReference type="InterPro" id="IPR027417">
    <property type="entry name" value="P-loop_NTPase"/>
</dbReference>
<dbReference type="Gene3D" id="3.40.50.300">
    <property type="entry name" value="P-loop containing nucleotide triphosphate hydrolases"/>
    <property type="match status" value="1"/>
</dbReference>
<dbReference type="EMBL" id="AXCY01000125">
    <property type="protein sequence ID" value="KGM09060.1"/>
    <property type="molecule type" value="Genomic_DNA"/>
</dbReference>